<dbReference type="PANTHER" id="PTHR37984">
    <property type="entry name" value="PROTEIN CBG26694"/>
    <property type="match status" value="1"/>
</dbReference>
<evidence type="ECO:0000313" key="3">
    <source>
        <dbReference type="Proteomes" id="UP000886998"/>
    </source>
</evidence>
<dbReference type="InterPro" id="IPR050951">
    <property type="entry name" value="Retrovirus_Pol_polyprotein"/>
</dbReference>
<dbReference type="InterPro" id="IPR036397">
    <property type="entry name" value="RNaseH_sf"/>
</dbReference>
<sequence>MDYLSRFAVTKAGPTVEGEEVAKFITEKIALKHGAPRTVLTDRGKVFESKLVTELYQLCRSKNRRTTGYNPQTNGLTNRFNKTLADMLSMYAEVEQTN</sequence>
<keyword evidence="3" id="KW-1185">Reference proteome</keyword>
<comment type="caution">
    <text evidence="2">The sequence shown here is derived from an EMBL/GenBank/DDBJ whole genome shotgun (WGS) entry which is preliminary data.</text>
</comment>
<dbReference type="PROSITE" id="PS50994">
    <property type="entry name" value="INTEGRASE"/>
    <property type="match status" value="1"/>
</dbReference>
<reference evidence="2" key="1">
    <citation type="submission" date="2020-08" db="EMBL/GenBank/DDBJ databases">
        <title>Multicomponent nature underlies the extraordinary mechanical properties of spider dragline silk.</title>
        <authorList>
            <person name="Kono N."/>
            <person name="Nakamura H."/>
            <person name="Mori M."/>
            <person name="Yoshida Y."/>
            <person name="Ohtoshi R."/>
            <person name="Malay A.D."/>
            <person name="Moran D.A.P."/>
            <person name="Tomita M."/>
            <person name="Numata K."/>
            <person name="Arakawa K."/>
        </authorList>
    </citation>
    <scope>NUCLEOTIDE SEQUENCE</scope>
</reference>
<name>A0A8X6YGE5_9ARAC</name>
<protein>
    <submittedName>
        <fullName evidence="2">Transposon Ty3-I Gag-Pol polyprotein</fullName>
    </submittedName>
</protein>
<dbReference type="AlphaFoldDB" id="A0A8X6YGE5"/>
<feature type="domain" description="Integrase catalytic" evidence="1">
    <location>
        <begin position="1"/>
        <end position="98"/>
    </location>
</feature>
<dbReference type="InterPro" id="IPR012337">
    <property type="entry name" value="RNaseH-like_sf"/>
</dbReference>
<dbReference type="GO" id="GO:0003676">
    <property type="term" value="F:nucleic acid binding"/>
    <property type="evidence" value="ECO:0007669"/>
    <property type="project" value="InterPro"/>
</dbReference>
<proteinExistence type="predicted"/>
<dbReference type="Gene3D" id="3.30.420.10">
    <property type="entry name" value="Ribonuclease H-like superfamily/Ribonuclease H"/>
    <property type="match status" value="1"/>
</dbReference>
<evidence type="ECO:0000259" key="1">
    <source>
        <dbReference type="PROSITE" id="PS50994"/>
    </source>
</evidence>
<organism evidence="2 3">
    <name type="scientific">Trichonephila inaurata madagascariensis</name>
    <dbReference type="NCBI Taxonomy" id="2747483"/>
    <lineage>
        <taxon>Eukaryota</taxon>
        <taxon>Metazoa</taxon>
        <taxon>Ecdysozoa</taxon>
        <taxon>Arthropoda</taxon>
        <taxon>Chelicerata</taxon>
        <taxon>Arachnida</taxon>
        <taxon>Araneae</taxon>
        <taxon>Araneomorphae</taxon>
        <taxon>Entelegynae</taxon>
        <taxon>Araneoidea</taxon>
        <taxon>Nephilidae</taxon>
        <taxon>Trichonephila</taxon>
        <taxon>Trichonephila inaurata</taxon>
    </lineage>
</organism>
<dbReference type="PANTHER" id="PTHR37984:SF15">
    <property type="entry name" value="INTEGRASE CATALYTIC DOMAIN-CONTAINING PROTEIN"/>
    <property type="match status" value="1"/>
</dbReference>
<dbReference type="OrthoDB" id="10030726at2759"/>
<dbReference type="SUPFAM" id="SSF53098">
    <property type="entry name" value="Ribonuclease H-like"/>
    <property type="match status" value="1"/>
</dbReference>
<gene>
    <name evidence="2" type="primary">TY3B-I_1257</name>
    <name evidence="2" type="ORF">TNIN_433121</name>
</gene>
<dbReference type="InterPro" id="IPR001584">
    <property type="entry name" value="Integrase_cat-core"/>
</dbReference>
<accession>A0A8X6YGE5</accession>
<dbReference type="GO" id="GO:0015074">
    <property type="term" value="P:DNA integration"/>
    <property type="evidence" value="ECO:0007669"/>
    <property type="project" value="InterPro"/>
</dbReference>
<dbReference type="Proteomes" id="UP000886998">
    <property type="component" value="Unassembled WGS sequence"/>
</dbReference>
<dbReference type="EMBL" id="BMAV01019457">
    <property type="protein sequence ID" value="GFY72460.1"/>
    <property type="molecule type" value="Genomic_DNA"/>
</dbReference>
<evidence type="ECO:0000313" key="2">
    <source>
        <dbReference type="EMBL" id="GFY72460.1"/>
    </source>
</evidence>